<dbReference type="Gene3D" id="2.120.10.30">
    <property type="entry name" value="TolB, C-terminal domain"/>
    <property type="match status" value="1"/>
</dbReference>
<organism evidence="6 7">
    <name type="scientific">Physocladia obscura</name>
    <dbReference type="NCBI Taxonomy" id="109957"/>
    <lineage>
        <taxon>Eukaryota</taxon>
        <taxon>Fungi</taxon>
        <taxon>Fungi incertae sedis</taxon>
        <taxon>Chytridiomycota</taxon>
        <taxon>Chytridiomycota incertae sedis</taxon>
        <taxon>Chytridiomycetes</taxon>
        <taxon>Chytridiales</taxon>
        <taxon>Chytriomycetaceae</taxon>
        <taxon>Physocladia</taxon>
    </lineage>
</organism>
<dbReference type="InterPro" id="IPR011659">
    <property type="entry name" value="WD40"/>
</dbReference>
<dbReference type="InterPro" id="IPR029058">
    <property type="entry name" value="AB_hydrolase_fold"/>
</dbReference>
<dbReference type="InterPro" id="IPR001375">
    <property type="entry name" value="Peptidase_S9_cat"/>
</dbReference>
<keyword evidence="3" id="KW-0720">Serine protease</keyword>
<keyword evidence="7" id="KW-1185">Reference proteome</keyword>
<keyword evidence="3" id="KW-0645">Protease</keyword>
<dbReference type="Proteomes" id="UP001211907">
    <property type="component" value="Unassembled WGS sequence"/>
</dbReference>
<evidence type="ECO:0000256" key="4">
    <source>
        <dbReference type="ARBA" id="ARBA00032829"/>
    </source>
</evidence>
<dbReference type="PANTHER" id="PTHR42776">
    <property type="entry name" value="SERINE PEPTIDASE S9 FAMILY MEMBER"/>
    <property type="match status" value="1"/>
</dbReference>
<proteinExistence type="inferred from homology"/>
<dbReference type="Pfam" id="PF07676">
    <property type="entry name" value="PD40"/>
    <property type="match status" value="1"/>
</dbReference>
<accession>A0AAD5STV3</accession>
<dbReference type="GO" id="GO:0006508">
    <property type="term" value="P:proteolysis"/>
    <property type="evidence" value="ECO:0007669"/>
    <property type="project" value="InterPro"/>
</dbReference>
<dbReference type="AlphaFoldDB" id="A0AAD5STV3"/>
<dbReference type="PANTHER" id="PTHR42776:SF27">
    <property type="entry name" value="DIPEPTIDYL PEPTIDASE FAMILY MEMBER 6"/>
    <property type="match status" value="1"/>
</dbReference>
<evidence type="ECO:0000256" key="1">
    <source>
        <dbReference type="ARBA" id="ARBA00010040"/>
    </source>
</evidence>
<dbReference type="SUPFAM" id="SSF82171">
    <property type="entry name" value="DPP6 N-terminal domain-like"/>
    <property type="match status" value="1"/>
</dbReference>
<feature type="domain" description="Peptidase S9 prolyl oligopeptidase catalytic" evidence="5">
    <location>
        <begin position="496"/>
        <end position="709"/>
    </location>
</feature>
<protein>
    <recommendedName>
        <fullName evidence="4">Dipeptidyl-peptidase V</fullName>
    </recommendedName>
</protein>
<comment type="similarity">
    <text evidence="1">Belongs to the peptidase S9C family.</text>
</comment>
<evidence type="ECO:0000256" key="3">
    <source>
        <dbReference type="ARBA" id="ARBA00022825"/>
    </source>
</evidence>
<evidence type="ECO:0000256" key="2">
    <source>
        <dbReference type="ARBA" id="ARBA00022801"/>
    </source>
</evidence>
<sequence>MTDLPLKQAGSENPFIDKLVNSIVIGEVRISPSGDKVAYTMKHFGQERGKKSSSIWLADLGVPESSRRLKLKPESNNHSIKWSPDGKLITFLSNLNDESSGLYGVQVSEINEESTSVKTLCNQTGLAENDPLQNISRFNFSPDSKRILFLASEVKDATEKMRQESGDDVEVFGKWNYTRPYVLDFETFEVTKLYNKNAQVETFAWSPDASQVLLVIHQTPELASPFSSGIRFKTVSVDSTAISSLTLLAEFPGPVVMAPPMWTKPDEIFFIAGATHKSTNSSMTLYRLRQEGESWSWSKYSHGEVDCVMDLRSDHRTLFGQVQSGLSDEIHVLSSNGKKGEQVLYSQKEEISTWDAKILDDGGYVLAMSKSNTLNPPELYTVKIKSLPKNLEVTEFNRPLNGTSLTQITYHNRDLAESFNVNITSKVIECKSKDSTTDLDAIFISPTLPTPKPLPTCVFIHGGAYDRATFSFNSNSNYHHWQALLLSLSLPSSNASYNSHNIAILSPNYRGGSGKGEKFASWTQSGVGTVEYDDIITLVSEGIKLGLVDPERIVVGGWSQGGILSYLLVTRRNIEAKLGEWKIKGAICGAGGTDLDMLVMTSDHPYMQADGIGGPPWDVERDDRISANASAIKRLKCKGAAEAMPRVLILHGKEDKRLPPSQAMAFREACAGYGVGGKIEMAIYPREGHILGERAHLADALRRVERFCLGFLS</sequence>
<evidence type="ECO:0000313" key="6">
    <source>
        <dbReference type="EMBL" id="KAJ3087033.1"/>
    </source>
</evidence>
<comment type="caution">
    <text evidence="6">The sequence shown here is derived from an EMBL/GenBank/DDBJ whole genome shotgun (WGS) entry which is preliminary data.</text>
</comment>
<keyword evidence="2" id="KW-0378">Hydrolase</keyword>
<evidence type="ECO:0000259" key="5">
    <source>
        <dbReference type="Pfam" id="PF00326"/>
    </source>
</evidence>
<evidence type="ECO:0000313" key="7">
    <source>
        <dbReference type="Proteomes" id="UP001211907"/>
    </source>
</evidence>
<dbReference type="Gene3D" id="3.40.50.1820">
    <property type="entry name" value="alpha/beta hydrolase"/>
    <property type="match status" value="1"/>
</dbReference>
<reference evidence="6" key="1">
    <citation type="submission" date="2020-05" db="EMBL/GenBank/DDBJ databases">
        <title>Phylogenomic resolution of chytrid fungi.</title>
        <authorList>
            <person name="Stajich J.E."/>
            <person name="Amses K."/>
            <person name="Simmons R."/>
            <person name="Seto K."/>
            <person name="Myers J."/>
            <person name="Bonds A."/>
            <person name="Quandt C.A."/>
            <person name="Barry K."/>
            <person name="Liu P."/>
            <person name="Grigoriev I."/>
            <person name="Longcore J.E."/>
            <person name="James T.Y."/>
        </authorList>
    </citation>
    <scope>NUCLEOTIDE SEQUENCE</scope>
    <source>
        <strain evidence="6">JEL0513</strain>
    </source>
</reference>
<dbReference type="InterPro" id="IPR011042">
    <property type="entry name" value="6-blade_b-propeller_TolB-like"/>
</dbReference>
<name>A0AAD5STV3_9FUNG</name>
<dbReference type="GO" id="GO:0004252">
    <property type="term" value="F:serine-type endopeptidase activity"/>
    <property type="evidence" value="ECO:0007669"/>
    <property type="project" value="TreeGrafter"/>
</dbReference>
<dbReference type="EMBL" id="JADGJH010004145">
    <property type="protein sequence ID" value="KAJ3087033.1"/>
    <property type="molecule type" value="Genomic_DNA"/>
</dbReference>
<dbReference type="Pfam" id="PF00326">
    <property type="entry name" value="Peptidase_S9"/>
    <property type="match status" value="1"/>
</dbReference>
<dbReference type="SUPFAM" id="SSF53474">
    <property type="entry name" value="alpha/beta-Hydrolases"/>
    <property type="match status" value="1"/>
</dbReference>
<gene>
    <name evidence="6" type="ORF">HK100_008497</name>
</gene>